<feature type="domain" description="IrrE N-terminal-like" evidence="1">
    <location>
        <begin position="48"/>
        <end position="145"/>
    </location>
</feature>
<dbReference type="Proteomes" id="UP001589854">
    <property type="component" value="Unassembled WGS sequence"/>
</dbReference>
<sequence length="203" mass="24301">MNYQTTLLEDWIKEFYKNIGIFHPHQLDFMEIAARIGLSVEFQEFSSRTYRGEIILDKRLSPEDQWDDFAHEICHILRHYGNQLNMPELFFKHQEGQADNFSLHFCIPTFMLLKYEVTNFSNVIDGIPFVAKTFKVTEQFAKKRLIQYRNQIQRSKSDQEFRIYMNAKHPKLNPENYSDETKSILDKLHRQLDKKNTKEGMLV</sequence>
<organism evidence="2 3">
    <name type="scientific">Metabacillus herbersteinensis</name>
    <dbReference type="NCBI Taxonomy" id="283816"/>
    <lineage>
        <taxon>Bacteria</taxon>
        <taxon>Bacillati</taxon>
        <taxon>Bacillota</taxon>
        <taxon>Bacilli</taxon>
        <taxon>Bacillales</taxon>
        <taxon>Bacillaceae</taxon>
        <taxon>Metabacillus</taxon>
    </lineage>
</organism>
<evidence type="ECO:0000313" key="3">
    <source>
        <dbReference type="Proteomes" id="UP001589854"/>
    </source>
</evidence>
<dbReference type="Pfam" id="PF06114">
    <property type="entry name" value="Peptidase_M78"/>
    <property type="match status" value="1"/>
</dbReference>
<proteinExistence type="predicted"/>
<evidence type="ECO:0000313" key="2">
    <source>
        <dbReference type="EMBL" id="MFC0271088.1"/>
    </source>
</evidence>
<protein>
    <submittedName>
        <fullName evidence="2">ImmA/IrrE family metallo-endopeptidase</fullName>
    </submittedName>
</protein>
<gene>
    <name evidence="2" type="ORF">ACFFIX_06440</name>
</gene>
<name>A0ABV6GBN0_9BACI</name>
<comment type="caution">
    <text evidence="2">The sequence shown here is derived from an EMBL/GenBank/DDBJ whole genome shotgun (WGS) entry which is preliminary data.</text>
</comment>
<keyword evidence="3" id="KW-1185">Reference proteome</keyword>
<dbReference type="EMBL" id="JBHLVO010000003">
    <property type="protein sequence ID" value="MFC0271088.1"/>
    <property type="molecule type" value="Genomic_DNA"/>
</dbReference>
<dbReference type="RefSeq" id="WP_378931750.1">
    <property type="nucleotide sequence ID" value="NZ_JBHLVO010000003.1"/>
</dbReference>
<evidence type="ECO:0000259" key="1">
    <source>
        <dbReference type="Pfam" id="PF06114"/>
    </source>
</evidence>
<accession>A0ABV6GBN0</accession>
<reference evidence="2 3" key="1">
    <citation type="submission" date="2024-09" db="EMBL/GenBank/DDBJ databases">
        <authorList>
            <person name="Sun Q."/>
            <person name="Mori K."/>
        </authorList>
    </citation>
    <scope>NUCLEOTIDE SEQUENCE [LARGE SCALE GENOMIC DNA]</scope>
    <source>
        <strain evidence="2 3">CCM 7228</strain>
    </source>
</reference>
<dbReference type="InterPro" id="IPR010359">
    <property type="entry name" value="IrrE_HExxH"/>
</dbReference>